<protein>
    <recommendedName>
        <fullName evidence="2">Glutaredoxin domain-containing protein</fullName>
    </recommendedName>
</protein>
<name>A0AAV8UC24_9ROSI</name>
<dbReference type="FunFam" id="3.40.30.10:FF:000273">
    <property type="entry name" value="Glutaredoxin family protein"/>
    <property type="match status" value="1"/>
</dbReference>
<dbReference type="Gene3D" id="3.40.30.10">
    <property type="entry name" value="Glutaredoxin"/>
    <property type="match status" value="1"/>
</dbReference>
<dbReference type="InterPro" id="IPR002109">
    <property type="entry name" value="Glutaredoxin"/>
</dbReference>
<evidence type="ECO:0000259" key="2">
    <source>
        <dbReference type="Pfam" id="PF00462"/>
    </source>
</evidence>
<dbReference type="EMBL" id="JAIWQS010000001">
    <property type="protein sequence ID" value="KAJ8775308.1"/>
    <property type="molecule type" value="Genomic_DNA"/>
</dbReference>
<feature type="region of interest" description="Disordered" evidence="1">
    <location>
        <begin position="64"/>
        <end position="86"/>
    </location>
</feature>
<gene>
    <name evidence="3" type="ORF">K2173_020312</name>
</gene>
<feature type="domain" description="Glutaredoxin" evidence="2">
    <location>
        <begin position="289"/>
        <end position="356"/>
    </location>
</feature>
<dbReference type="PANTHER" id="PTHR45669:SF30">
    <property type="entry name" value="OS04G0641300 PROTEIN"/>
    <property type="match status" value="1"/>
</dbReference>
<comment type="caution">
    <text evidence="3">The sequence shown here is derived from an EMBL/GenBank/DDBJ whole genome shotgun (WGS) entry which is preliminary data.</text>
</comment>
<organism evidence="3 4">
    <name type="scientific">Erythroxylum novogranatense</name>
    <dbReference type="NCBI Taxonomy" id="1862640"/>
    <lineage>
        <taxon>Eukaryota</taxon>
        <taxon>Viridiplantae</taxon>
        <taxon>Streptophyta</taxon>
        <taxon>Embryophyta</taxon>
        <taxon>Tracheophyta</taxon>
        <taxon>Spermatophyta</taxon>
        <taxon>Magnoliopsida</taxon>
        <taxon>eudicotyledons</taxon>
        <taxon>Gunneridae</taxon>
        <taxon>Pentapetalae</taxon>
        <taxon>rosids</taxon>
        <taxon>fabids</taxon>
        <taxon>Malpighiales</taxon>
        <taxon>Erythroxylaceae</taxon>
        <taxon>Erythroxylum</taxon>
    </lineage>
</organism>
<keyword evidence="4" id="KW-1185">Reference proteome</keyword>
<feature type="compositionally biased region" description="Basic and acidic residues" evidence="1">
    <location>
        <begin position="72"/>
        <end position="86"/>
    </location>
</feature>
<dbReference type="Proteomes" id="UP001159364">
    <property type="component" value="Linkage Group LG01"/>
</dbReference>
<dbReference type="AlphaFoldDB" id="A0AAV8UC24"/>
<proteinExistence type="predicted"/>
<dbReference type="PROSITE" id="PS51354">
    <property type="entry name" value="GLUTAREDOXIN_2"/>
    <property type="match status" value="1"/>
</dbReference>
<dbReference type="SUPFAM" id="SSF52833">
    <property type="entry name" value="Thioredoxin-like"/>
    <property type="match status" value="1"/>
</dbReference>
<evidence type="ECO:0000256" key="1">
    <source>
        <dbReference type="SAM" id="MobiDB-lite"/>
    </source>
</evidence>
<reference evidence="3 4" key="1">
    <citation type="submission" date="2021-09" db="EMBL/GenBank/DDBJ databases">
        <title>Genomic insights and catalytic innovation underlie evolution of tropane alkaloids biosynthesis.</title>
        <authorList>
            <person name="Wang Y.-J."/>
            <person name="Tian T."/>
            <person name="Huang J.-P."/>
            <person name="Huang S.-X."/>
        </authorList>
    </citation>
    <scope>NUCLEOTIDE SEQUENCE [LARGE SCALE GENOMIC DNA]</scope>
    <source>
        <strain evidence="3">KIB-2018</strain>
        <tissue evidence="3">Leaf</tissue>
    </source>
</reference>
<evidence type="ECO:0000313" key="3">
    <source>
        <dbReference type="EMBL" id="KAJ8775308.1"/>
    </source>
</evidence>
<dbReference type="InterPro" id="IPR036249">
    <property type="entry name" value="Thioredoxin-like_sf"/>
</dbReference>
<evidence type="ECO:0000313" key="4">
    <source>
        <dbReference type="Proteomes" id="UP001159364"/>
    </source>
</evidence>
<sequence>MGCATSKQKRCRHCQAPYSPVSRSYSMHVLHPPQQGDDSYHLVALTSTTLGNLMLDSSISNHKNSNGAIEVTPRKGDDQRNGIIGEKESNSDECSIFYNGVVDDKELKKQVFSTGLTQAKSWSNMIQEKIPKVAPVTPIMTAPGEPETINTWELMAGLEDVSPSDFANHRFRSFSFGVSRDSYAVIDSPKSMTVRETSPIPSEDDGKNPFWLQVSNQEAETKCLEFDPEVISTFRKSLQELSPSHPFYINPPDIENSKQLPCDLPVDVNDAEEKTHVTKDCKQGKEKVVLYFTSIRGIRKTYEDCCYVKMIMKGLGVPVDERDLSMHSRFKDELRELLGEGFKGGLPRVFIGNKYIGGAEEIKRMHEEGQLEKMVEVCEKVNGSVGGVSGACEACGDIRFVPCERCSGSCKIYCEDYDDEEEEHEDDCEVGFQRCPDCNENGLIRCPVCCH</sequence>
<dbReference type="Pfam" id="PF00462">
    <property type="entry name" value="Glutaredoxin"/>
    <property type="match status" value="1"/>
</dbReference>
<dbReference type="PANTHER" id="PTHR45669">
    <property type="entry name" value="GLUTAREDOXIN DOMAIN-CONTAINING CYSTEINE-RICH PROTEIN CG12206-RELATED"/>
    <property type="match status" value="1"/>
</dbReference>
<dbReference type="CDD" id="cd03031">
    <property type="entry name" value="GRX_GRX_like"/>
    <property type="match status" value="1"/>
</dbReference>
<dbReference type="Pfam" id="PF23733">
    <property type="entry name" value="GRXCR1-2_C"/>
    <property type="match status" value="1"/>
</dbReference>
<accession>A0AAV8UC24</accession>